<proteinExistence type="predicted"/>
<evidence type="ECO:0000313" key="1">
    <source>
        <dbReference type="EMBL" id="KIM34841.1"/>
    </source>
</evidence>
<name>A0A0C3BTZ1_HEBCY</name>
<reference evidence="1 2" key="1">
    <citation type="submission" date="2014-04" db="EMBL/GenBank/DDBJ databases">
        <authorList>
            <consortium name="DOE Joint Genome Institute"/>
            <person name="Kuo A."/>
            <person name="Gay G."/>
            <person name="Dore J."/>
            <person name="Kohler A."/>
            <person name="Nagy L.G."/>
            <person name="Floudas D."/>
            <person name="Copeland A."/>
            <person name="Barry K.W."/>
            <person name="Cichocki N."/>
            <person name="Veneault-Fourrey C."/>
            <person name="LaButti K."/>
            <person name="Lindquist E.A."/>
            <person name="Lipzen A."/>
            <person name="Lundell T."/>
            <person name="Morin E."/>
            <person name="Murat C."/>
            <person name="Sun H."/>
            <person name="Tunlid A."/>
            <person name="Henrissat B."/>
            <person name="Grigoriev I.V."/>
            <person name="Hibbett D.S."/>
            <person name="Martin F."/>
            <person name="Nordberg H.P."/>
            <person name="Cantor M.N."/>
            <person name="Hua S.X."/>
        </authorList>
    </citation>
    <scope>NUCLEOTIDE SEQUENCE [LARGE SCALE GENOMIC DNA]</scope>
    <source>
        <strain evidence="2">h7</strain>
    </source>
</reference>
<accession>A0A0C3BTZ1</accession>
<organism evidence="1 2">
    <name type="scientific">Hebeloma cylindrosporum</name>
    <dbReference type="NCBI Taxonomy" id="76867"/>
    <lineage>
        <taxon>Eukaryota</taxon>
        <taxon>Fungi</taxon>
        <taxon>Dikarya</taxon>
        <taxon>Basidiomycota</taxon>
        <taxon>Agaricomycotina</taxon>
        <taxon>Agaricomycetes</taxon>
        <taxon>Agaricomycetidae</taxon>
        <taxon>Agaricales</taxon>
        <taxon>Agaricineae</taxon>
        <taxon>Hymenogastraceae</taxon>
        <taxon>Hebeloma</taxon>
    </lineage>
</organism>
<protein>
    <submittedName>
        <fullName evidence="1">Uncharacterized protein</fullName>
    </submittedName>
</protein>
<dbReference type="AlphaFoldDB" id="A0A0C3BTZ1"/>
<dbReference type="EMBL" id="KN831851">
    <property type="protein sequence ID" value="KIM34841.1"/>
    <property type="molecule type" value="Genomic_DNA"/>
</dbReference>
<gene>
    <name evidence="1" type="ORF">M413DRAFT_434976</name>
</gene>
<reference evidence="2" key="2">
    <citation type="submission" date="2015-01" db="EMBL/GenBank/DDBJ databases">
        <title>Evolutionary Origins and Diversification of the Mycorrhizal Mutualists.</title>
        <authorList>
            <consortium name="DOE Joint Genome Institute"/>
            <consortium name="Mycorrhizal Genomics Consortium"/>
            <person name="Kohler A."/>
            <person name="Kuo A."/>
            <person name="Nagy L.G."/>
            <person name="Floudas D."/>
            <person name="Copeland A."/>
            <person name="Barry K.W."/>
            <person name="Cichocki N."/>
            <person name="Veneault-Fourrey C."/>
            <person name="LaButti K."/>
            <person name="Lindquist E.A."/>
            <person name="Lipzen A."/>
            <person name="Lundell T."/>
            <person name="Morin E."/>
            <person name="Murat C."/>
            <person name="Riley R."/>
            <person name="Ohm R."/>
            <person name="Sun H."/>
            <person name="Tunlid A."/>
            <person name="Henrissat B."/>
            <person name="Grigoriev I.V."/>
            <person name="Hibbett D.S."/>
            <person name="Martin F."/>
        </authorList>
    </citation>
    <scope>NUCLEOTIDE SEQUENCE [LARGE SCALE GENOMIC DNA]</scope>
    <source>
        <strain evidence="2">h7</strain>
    </source>
</reference>
<keyword evidence="2" id="KW-1185">Reference proteome</keyword>
<dbReference type="HOGENOM" id="CLU_1482157_0_0_1"/>
<sequence length="182" mass="20975">MSATDILEIPDSEKYWFSTKQVERYMRKMAAEKMENGGRDYKDAVADKEKEEEVAPWFGIDADDTIAMAADTFKNGGKDNKDVVADKEKEEEEATSVRMRYSIFNGNKTLSPAPISARWRRWPRQANVPTFKDMRRAPRKWKDEIEGVELMVGWMILIDGVTKDKLGAFIEEIEKILQQTGE</sequence>
<evidence type="ECO:0000313" key="2">
    <source>
        <dbReference type="Proteomes" id="UP000053424"/>
    </source>
</evidence>
<dbReference type="Proteomes" id="UP000053424">
    <property type="component" value="Unassembled WGS sequence"/>
</dbReference>